<gene>
    <name evidence="5" type="ORF">D8674_026488</name>
</gene>
<dbReference type="SUPFAM" id="SSF54001">
    <property type="entry name" value="Cysteine proteinases"/>
    <property type="match status" value="1"/>
</dbReference>
<dbReference type="PROSITE" id="PS50600">
    <property type="entry name" value="ULP_PROTEASE"/>
    <property type="match status" value="1"/>
</dbReference>
<keyword evidence="3" id="KW-0378">Hydrolase</keyword>
<dbReference type="GO" id="GO:0006508">
    <property type="term" value="P:proteolysis"/>
    <property type="evidence" value="ECO:0007669"/>
    <property type="project" value="UniProtKB-KW"/>
</dbReference>
<evidence type="ECO:0000256" key="1">
    <source>
        <dbReference type="ARBA" id="ARBA00005234"/>
    </source>
</evidence>
<dbReference type="Gene3D" id="3.40.395.10">
    <property type="entry name" value="Adenoviral Proteinase, Chain A"/>
    <property type="match status" value="1"/>
</dbReference>
<reference evidence="5 6" key="3">
    <citation type="submission" date="2019-11" db="EMBL/GenBank/DDBJ databases">
        <title>A de novo genome assembly of a pear dwarfing rootstock.</title>
        <authorList>
            <person name="Wang F."/>
            <person name="Wang J."/>
            <person name="Li S."/>
            <person name="Zhang Y."/>
            <person name="Fang M."/>
            <person name="Ma L."/>
            <person name="Zhao Y."/>
            <person name="Jiang S."/>
        </authorList>
    </citation>
    <scope>NUCLEOTIDE SEQUENCE [LARGE SCALE GENOMIC DNA]</scope>
    <source>
        <strain evidence="5">S2</strain>
        <tissue evidence="5">Leaf</tissue>
    </source>
</reference>
<feature type="domain" description="Ubiquitin-like protease family profile" evidence="4">
    <location>
        <begin position="1"/>
        <end position="135"/>
    </location>
</feature>
<keyword evidence="2" id="KW-0645">Protease</keyword>
<evidence type="ECO:0000256" key="3">
    <source>
        <dbReference type="ARBA" id="ARBA00022801"/>
    </source>
</evidence>
<comment type="caution">
    <text evidence="5">The sequence shown here is derived from an EMBL/GenBank/DDBJ whole genome shotgun (WGS) entry which is preliminary data.</text>
</comment>
<comment type="similarity">
    <text evidence="1">Belongs to the peptidase C48 family.</text>
</comment>
<dbReference type="Proteomes" id="UP000327157">
    <property type="component" value="Chromosome 5"/>
</dbReference>
<dbReference type="InterPro" id="IPR003653">
    <property type="entry name" value="Peptidase_C48_C"/>
</dbReference>
<keyword evidence="6" id="KW-1185">Reference proteome</keyword>
<evidence type="ECO:0000313" key="5">
    <source>
        <dbReference type="EMBL" id="KAB2635954.1"/>
    </source>
</evidence>
<reference evidence="5 6" key="1">
    <citation type="submission" date="2019-09" db="EMBL/GenBank/DDBJ databases">
        <authorList>
            <person name="Ou C."/>
        </authorList>
    </citation>
    <scope>NUCLEOTIDE SEQUENCE [LARGE SCALE GENOMIC DNA]</scope>
    <source>
        <strain evidence="5">S2</strain>
        <tissue evidence="5">Leaf</tissue>
    </source>
</reference>
<accession>A0A5N5ILK2</accession>
<protein>
    <recommendedName>
        <fullName evidence="4">Ubiquitin-like protease family profile domain-containing protein</fullName>
    </recommendedName>
</protein>
<evidence type="ECO:0000259" key="4">
    <source>
        <dbReference type="PROSITE" id="PS50600"/>
    </source>
</evidence>
<organism evidence="5 6">
    <name type="scientific">Pyrus ussuriensis x Pyrus communis</name>
    <dbReference type="NCBI Taxonomy" id="2448454"/>
    <lineage>
        <taxon>Eukaryota</taxon>
        <taxon>Viridiplantae</taxon>
        <taxon>Streptophyta</taxon>
        <taxon>Embryophyta</taxon>
        <taxon>Tracheophyta</taxon>
        <taxon>Spermatophyta</taxon>
        <taxon>Magnoliopsida</taxon>
        <taxon>eudicotyledons</taxon>
        <taxon>Gunneridae</taxon>
        <taxon>Pentapetalae</taxon>
        <taxon>rosids</taxon>
        <taxon>fabids</taxon>
        <taxon>Rosales</taxon>
        <taxon>Rosaceae</taxon>
        <taxon>Amygdaloideae</taxon>
        <taxon>Maleae</taxon>
        <taxon>Pyrus</taxon>
    </lineage>
</organism>
<dbReference type="Pfam" id="PF02902">
    <property type="entry name" value="Peptidase_C48"/>
    <property type="match status" value="1"/>
</dbReference>
<dbReference type="OrthoDB" id="1680482at2759"/>
<evidence type="ECO:0000256" key="2">
    <source>
        <dbReference type="ARBA" id="ARBA00022670"/>
    </source>
</evidence>
<dbReference type="EMBL" id="SMOL01000004">
    <property type="protein sequence ID" value="KAB2635954.1"/>
    <property type="molecule type" value="Genomic_DNA"/>
</dbReference>
<dbReference type="GO" id="GO:0008234">
    <property type="term" value="F:cysteine-type peptidase activity"/>
    <property type="evidence" value="ECO:0007669"/>
    <property type="project" value="InterPro"/>
</dbReference>
<dbReference type="InterPro" id="IPR038765">
    <property type="entry name" value="Papain-like_cys_pep_sf"/>
</dbReference>
<evidence type="ECO:0000313" key="6">
    <source>
        <dbReference type="Proteomes" id="UP000327157"/>
    </source>
</evidence>
<name>A0A5N5ILK2_9ROSA</name>
<reference evidence="6" key="2">
    <citation type="submission" date="2019-10" db="EMBL/GenBank/DDBJ databases">
        <title>A de novo genome assembly of a pear dwarfing rootstock.</title>
        <authorList>
            <person name="Wang F."/>
            <person name="Wang J."/>
            <person name="Li S."/>
            <person name="Zhang Y."/>
            <person name="Fang M."/>
            <person name="Ma L."/>
            <person name="Zhao Y."/>
            <person name="Jiang S."/>
        </authorList>
    </citation>
    <scope>NUCLEOTIDE SEQUENCE [LARGE SCALE GENOMIC DNA]</scope>
</reference>
<sequence>MDAKCVVDVMQYFHHLNKLKEKDKKLLINSYLLQKHEHEAQRIQRMVTTNITDWLSVEDVDKVYISLNLDHHWVAIELNLKDGIISVYDSMKMTIHTRQTTTKLAPITHVLPNVLISLSRKEDCSIFTFKVIELLSTSLPLDVITPSKIPAFQLRIALDMLHRVYNV</sequence>
<proteinExistence type="inferred from homology"/>
<dbReference type="AlphaFoldDB" id="A0A5N5ILK2"/>